<organism evidence="8 9">
    <name type="scientific">Chryseobacterium oryctis</name>
    <dbReference type="NCBI Taxonomy" id="2952618"/>
    <lineage>
        <taxon>Bacteria</taxon>
        <taxon>Pseudomonadati</taxon>
        <taxon>Bacteroidota</taxon>
        <taxon>Flavobacteriia</taxon>
        <taxon>Flavobacteriales</taxon>
        <taxon>Weeksellaceae</taxon>
        <taxon>Chryseobacterium group</taxon>
        <taxon>Chryseobacterium</taxon>
    </lineage>
</organism>
<dbReference type="EMBL" id="JAPDHV010000004">
    <property type="protein sequence ID" value="MCW3161619.1"/>
    <property type="molecule type" value="Genomic_DNA"/>
</dbReference>
<dbReference type="InterPro" id="IPR036909">
    <property type="entry name" value="Cyt_c-like_dom_sf"/>
</dbReference>
<evidence type="ECO:0000313" key="9">
    <source>
        <dbReference type="Proteomes" id="UP001163719"/>
    </source>
</evidence>
<dbReference type="InterPro" id="IPR009056">
    <property type="entry name" value="Cyt_c-like_dom"/>
</dbReference>
<accession>A0ABT3HPA5</accession>
<keyword evidence="9" id="KW-1185">Reference proteome</keyword>
<proteinExistence type="predicted"/>
<evidence type="ECO:0000256" key="3">
    <source>
        <dbReference type="ARBA" id="ARBA00022723"/>
    </source>
</evidence>
<keyword evidence="2 6" id="KW-0349">Heme</keyword>
<evidence type="ECO:0000259" key="7">
    <source>
        <dbReference type="PROSITE" id="PS51007"/>
    </source>
</evidence>
<dbReference type="PROSITE" id="PS51007">
    <property type="entry name" value="CYTC"/>
    <property type="match status" value="1"/>
</dbReference>
<protein>
    <submittedName>
        <fullName evidence="8">C-type cytochrome</fullName>
    </submittedName>
</protein>
<gene>
    <name evidence="8" type="ORF">OH806_10130</name>
</gene>
<dbReference type="PRINTS" id="PR00606">
    <property type="entry name" value="CYTCHROMECID"/>
</dbReference>
<evidence type="ECO:0000256" key="6">
    <source>
        <dbReference type="PROSITE-ProRule" id="PRU00433"/>
    </source>
</evidence>
<keyword evidence="1" id="KW-0813">Transport</keyword>
<keyword evidence="4" id="KW-0249">Electron transport</keyword>
<evidence type="ECO:0000256" key="4">
    <source>
        <dbReference type="ARBA" id="ARBA00022982"/>
    </source>
</evidence>
<sequence>MKNVFLTALLFSLALTSCSDKKEVESVEATTETNVMLDEPKPVDSAAIAANATPASAEEEGLKLIEGTDCLSCHKTDSKLVGPSYQDVANKYTEADIDHLAQKIIDGGKGVWGDIPMTPHAGMSKENAQKMVKYILSLKK</sequence>
<evidence type="ECO:0000256" key="1">
    <source>
        <dbReference type="ARBA" id="ARBA00022448"/>
    </source>
</evidence>
<feature type="domain" description="Cytochrome c" evidence="7">
    <location>
        <begin position="56"/>
        <end position="139"/>
    </location>
</feature>
<evidence type="ECO:0000256" key="2">
    <source>
        <dbReference type="ARBA" id="ARBA00022617"/>
    </source>
</evidence>
<evidence type="ECO:0000256" key="5">
    <source>
        <dbReference type="ARBA" id="ARBA00023004"/>
    </source>
</evidence>
<dbReference type="SUPFAM" id="SSF46626">
    <property type="entry name" value="Cytochrome c"/>
    <property type="match status" value="1"/>
</dbReference>
<reference evidence="8" key="1">
    <citation type="submission" date="2022-10" db="EMBL/GenBank/DDBJ databases">
        <title>Chryseobacterium babae sp. nov. isolated from the gut of the beetle Oryctes rhinoceros, and Chryseobacterium kimseyorum sp. nov., isolated from a stick insect rearing cage.</title>
        <authorList>
            <person name="Shelomi M."/>
            <person name="Han C.-J."/>
            <person name="Chen W.-M."/>
            <person name="Chen H.-K."/>
            <person name="Liaw S.-J."/>
            <person name="Muhle E."/>
            <person name="Clermont D."/>
        </authorList>
    </citation>
    <scope>NUCLEOTIDE SEQUENCE</scope>
    <source>
        <strain evidence="8">WLa1L2M3</strain>
    </source>
</reference>
<dbReference type="Proteomes" id="UP001163719">
    <property type="component" value="Unassembled WGS sequence"/>
</dbReference>
<comment type="caution">
    <text evidence="8">The sequence shown here is derived from an EMBL/GenBank/DDBJ whole genome shotgun (WGS) entry which is preliminary data.</text>
</comment>
<dbReference type="InterPro" id="IPR002324">
    <property type="entry name" value="Cyt_c_ID"/>
</dbReference>
<name>A0ABT3HPA5_9FLAO</name>
<dbReference type="RefSeq" id="WP_264743562.1">
    <property type="nucleotide sequence ID" value="NZ_JAPDHV010000004.1"/>
</dbReference>
<dbReference type="Gene3D" id="1.10.760.10">
    <property type="entry name" value="Cytochrome c-like domain"/>
    <property type="match status" value="1"/>
</dbReference>
<evidence type="ECO:0000313" key="8">
    <source>
        <dbReference type="EMBL" id="MCW3161619.1"/>
    </source>
</evidence>
<keyword evidence="3 6" id="KW-0479">Metal-binding</keyword>
<dbReference type="Pfam" id="PF00034">
    <property type="entry name" value="Cytochrom_C"/>
    <property type="match status" value="1"/>
</dbReference>
<keyword evidence="5 6" id="KW-0408">Iron</keyword>
<dbReference type="PROSITE" id="PS51257">
    <property type="entry name" value="PROKAR_LIPOPROTEIN"/>
    <property type="match status" value="1"/>
</dbReference>